<evidence type="ECO:0000259" key="8">
    <source>
        <dbReference type="Pfam" id="PF17042"/>
    </source>
</evidence>
<keyword evidence="5" id="KW-0067">ATP-binding</keyword>
<comment type="similarity">
    <text evidence="1">Belongs to the four-carbon acid sugar kinase family.</text>
</comment>
<dbReference type="Gene3D" id="3.40.50.10840">
    <property type="entry name" value="Putative sugar-binding, N-terminal domain"/>
    <property type="match status" value="1"/>
</dbReference>
<comment type="caution">
    <text evidence="9">The sequence shown here is derived from an EMBL/GenBank/DDBJ whole genome shotgun (WGS) entry which is preliminary data.</text>
</comment>
<evidence type="ECO:0000256" key="4">
    <source>
        <dbReference type="ARBA" id="ARBA00022777"/>
    </source>
</evidence>
<keyword evidence="6" id="KW-0119">Carbohydrate metabolism</keyword>
<dbReference type="Pfam" id="PF07005">
    <property type="entry name" value="SBD_N"/>
    <property type="match status" value="1"/>
</dbReference>
<sequence>MDRLKLSDVIKAYDYAFDPSVTSRLRKAIVNHPGTIIVLDDDPTGVQTIHGVTVVTGWDPEHIYRGFLTEEKLFFILTNSRGFTAEETRAVHREAVHNIIRVSRELNRPFILVSRSDSTLRGHYPLETETLREVIESETGTKIDGEIIFPFFKEGGRYTVQNTHYVENHGFLTPSGETEFAQDKTFGYHSSDLCAWVEEKTSGQFCARDVTAISLQELRAYDISGIAEKLISVRGFHKVIVNALDYGDAEVFCLALYEALEQGKHFLFRTAASFVRVFGGIQERPLLKAKELFQTSKLNEAQSAAAVAGGLIVAGSHTSLTTGQLQQLERRRNVAVVELNQHFAAEPEEVWRREISRASEQTVERLKESCTVVLRTRRERFDIDNGSKEDELRIAVRISAALTEVVSQLTVRPRYIVAKGGITSSDIGTKALGVTVAVVAGQIKPGIPVWICGEESKYPQLPYIIFPGNVGEETTLLDIVEELTV</sequence>
<dbReference type="AlphaFoldDB" id="A0A839TLE1"/>
<feature type="domain" description="Four-carbon acid sugar kinase N-terminal" evidence="7">
    <location>
        <begin position="36"/>
        <end position="276"/>
    </location>
</feature>
<gene>
    <name evidence="9" type="ORF">FHS19_000843</name>
</gene>
<keyword evidence="3" id="KW-0547">Nucleotide-binding</keyword>
<dbReference type="RefSeq" id="WP_183578955.1">
    <property type="nucleotide sequence ID" value="NZ_JACHXJ010000001.1"/>
</dbReference>
<dbReference type="InterPro" id="IPR042213">
    <property type="entry name" value="NBD_C_sf"/>
</dbReference>
<evidence type="ECO:0000256" key="5">
    <source>
        <dbReference type="ARBA" id="ARBA00022840"/>
    </source>
</evidence>
<keyword evidence="4" id="KW-0418">Kinase</keyword>
<evidence type="ECO:0000259" key="7">
    <source>
        <dbReference type="Pfam" id="PF07005"/>
    </source>
</evidence>
<proteinExistence type="inferred from homology"/>
<evidence type="ECO:0000313" key="9">
    <source>
        <dbReference type="EMBL" id="MBB3126189.1"/>
    </source>
</evidence>
<dbReference type="InterPro" id="IPR010737">
    <property type="entry name" value="4-carb_acid_sugar_kinase_N"/>
</dbReference>
<evidence type="ECO:0000313" key="10">
    <source>
        <dbReference type="Proteomes" id="UP000517523"/>
    </source>
</evidence>
<evidence type="ECO:0000256" key="3">
    <source>
        <dbReference type="ARBA" id="ARBA00022741"/>
    </source>
</evidence>
<dbReference type="Proteomes" id="UP000517523">
    <property type="component" value="Unassembled WGS sequence"/>
</dbReference>
<dbReference type="SUPFAM" id="SSF142764">
    <property type="entry name" value="YgbK-like"/>
    <property type="match status" value="1"/>
</dbReference>
<dbReference type="GO" id="GO:0005524">
    <property type="term" value="F:ATP binding"/>
    <property type="evidence" value="ECO:0007669"/>
    <property type="project" value="UniProtKB-KW"/>
</dbReference>
<keyword evidence="2" id="KW-0808">Transferase</keyword>
<evidence type="ECO:0000256" key="2">
    <source>
        <dbReference type="ARBA" id="ARBA00022679"/>
    </source>
</evidence>
<dbReference type="Pfam" id="PF17042">
    <property type="entry name" value="NBD_C"/>
    <property type="match status" value="1"/>
</dbReference>
<dbReference type="EMBL" id="JACHXJ010000001">
    <property type="protein sequence ID" value="MBB3126189.1"/>
    <property type="molecule type" value="Genomic_DNA"/>
</dbReference>
<name>A0A839TLE1_9BACL</name>
<reference evidence="9 10" key="1">
    <citation type="submission" date="2020-08" db="EMBL/GenBank/DDBJ databases">
        <title>Genomic Encyclopedia of Type Strains, Phase III (KMG-III): the genomes of soil and plant-associated and newly described type strains.</title>
        <authorList>
            <person name="Whitman W."/>
        </authorList>
    </citation>
    <scope>NUCLEOTIDE SEQUENCE [LARGE SCALE GENOMIC DNA]</scope>
    <source>
        <strain evidence="9 10">CECT 5831</strain>
    </source>
</reference>
<evidence type="ECO:0000256" key="6">
    <source>
        <dbReference type="ARBA" id="ARBA00023277"/>
    </source>
</evidence>
<evidence type="ECO:0000256" key="1">
    <source>
        <dbReference type="ARBA" id="ARBA00005715"/>
    </source>
</evidence>
<feature type="domain" description="Four-carbon acid sugar kinase nucleotide binding" evidence="8">
    <location>
        <begin position="311"/>
        <end position="476"/>
    </location>
</feature>
<dbReference type="GO" id="GO:0016301">
    <property type="term" value="F:kinase activity"/>
    <property type="evidence" value="ECO:0007669"/>
    <property type="project" value="UniProtKB-KW"/>
</dbReference>
<dbReference type="Gene3D" id="3.40.980.20">
    <property type="entry name" value="Four-carbon acid sugar kinase, nucleotide binding domain"/>
    <property type="match status" value="1"/>
</dbReference>
<organism evidence="9 10">
    <name type="scientific">Paenibacillus rhizosphaerae</name>
    <dbReference type="NCBI Taxonomy" id="297318"/>
    <lineage>
        <taxon>Bacteria</taxon>
        <taxon>Bacillati</taxon>
        <taxon>Bacillota</taxon>
        <taxon>Bacilli</taxon>
        <taxon>Bacillales</taxon>
        <taxon>Paenibacillaceae</taxon>
        <taxon>Paenibacillus</taxon>
    </lineage>
</organism>
<accession>A0A839TLE1</accession>
<dbReference type="InterPro" id="IPR031475">
    <property type="entry name" value="NBD_C"/>
</dbReference>
<dbReference type="InterPro" id="IPR037051">
    <property type="entry name" value="4-carb_acid_sugar_kinase_N_sf"/>
</dbReference>
<protein>
    <submittedName>
        <fullName evidence="9">Uncharacterized protein YgbK (DUF1537 family)</fullName>
    </submittedName>
</protein>